<evidence type="ECO:0000313" key="3">
    <source>
        <dbReference type="Proteomes" id="UP000606974"/>
    </source>
</evidence>
<protein>
    <submittedName>
        <fullName evidence="2">Uncharacterized protein</fullName>
    </submittedName>
</protein>
<proteinExistence type="predicted"/>
<name>A0A8H7DZL5_9EURO</name>
<accession>A0A8H7DZL5</accession>
<organism evidence="2 3">
    <name type="scientific">Endocarpon pusillum</name>
    <dbReference type="NCBI Taxonomy" id="364733"/>
    <lineage>
        <taxon>Eukaryota</taxon>
        <taxon>Fungi</taxon>
        <taxon>Dikarya</taxon>
        <taxon>Ascomycota</taxon>
        <taxon>Pezizomycotina</taxon>
        <taxon>Eurotiomycetes</taxon>
        <taxon>Chaetothyriomycetidae</taxon>
        <taxon>Verrucariales</taxon>
        <taxon>Verrucariaceae</taxon>
        <taxon>Endocarpon</taxon>
    </lineage>
</organism>
<keyword evidence="3" id="KW-1185">Reference proteome</keyword>
<comment type="caution">
    <text evidence="2">The sequence shown here is derived from an EMBL/GenBank/DDBJ whole genome shotgun (WGS) entry which is preliminary data.</text>
</comment>
<dbReference type="EMBL" id="JAACFV010000118">
    <property type="protein sequence ID" value="KAF7505119.1"/>
    <property type="molecule type" value="Genomic_DNA"/>
</dbReference>
<reference evidence="2" key="1">
    <citation type="submission" date="2020-02" db="EMBL/GenBank/DDBJ databases">
        <authorList>
            <person name="Palmer J.M."/>
        </authorList>
    </citation>
    <scope>NUCLEOTIDE SEQUENCE</scope>
    <source>
        <strain evidence="2">EPUS1.4</strain>
        <tissue evidence="2">Thallus</tissue>
    </source>
</reference>
<dbReference type="AlphaFoldDB" id="A0A8H7DZL5"/>
<sequence length="65" mass="7079">MDSSSTVEEACWEEAVDVSDPICRTSAGAGEADVSGCDEDLQREIDQRQREDNPAGELEECDTDL</sequence>
<feature type="region of interest" description="Disordered" evidence="1">
    <location>
        <begin position="46"/>
        <end position="65"/>
    </location>
</feature>
<dbReference type="Proteomes" id="UP000606974">
    <property type="component" value="Unassembled WGS sequence"/>
</dbReference>
<gene>
    <name evidence="2" type="ORF">GJ744_001259</name>
</gene>
<evidence type="ECO:0000313" key="2">
    <source>
        <dbReference type="EMBL" id="KAF7505119.1"/>
    </source>
</evidence>
<evidence type="ECO:0000256" key="1">
    <source>
        <dbReference type="SAM" id="MobiDB-lite"/>
    </source>
</evidence>